<dbReference type="Proteomes" id="UP000224006">
    <property type="component" value="Chromosome VI"/>
</dbReference>
<accession>A0A2A9MC15</accession>
<keyword evidence="2" id="KW-1185">Reference proteome</keyword>
<name>A0A2A9MC15_BESBE</name>
<dbReference type="AlphaFoldDB" id="A0A2A9MC15"/>
<proteinExistence type="predicted"/>
<sequence>MERLGTCRFDPLSEVALPSGIVMWTPHQYYDGAGWVALPEREKLIMRPTRWADARLRFLDPVDELPDVFKTVQSGAFDVKCWSRGDCQLGIEGDKTVFIKAPFANDVAVYVHPDRLPAFPKSWKPLVFLLNESVGTFRLTENLCLVLTVQQDKTMSISCVDYNGGFACAHPKTNVAAAYGSYVVKGFEKLPQCEVIPKMVTSSGDWGFFVQFYEWGFLFIPKSVELIRPQSVLGAVGVGRRVETVGLIFHPPNMFIHVKLDIPPKTTRNIEFGKHFQITAKKTSETDIEVYLVLDNQLAKYSYSFDIRVNKPEKPKHTDHIHFKCNVEPDEKKKTDPKYKLTASKDSAVLMGQGCPSGSPSEQLVNEQVIAYYDAEICMYYTHPPALKLSKAFADVAICE</sequence>
<gene>
    <name evidence="1" type="ORF">BESB_067970</name>
</gene>
<dbReference type="VEuPathDB" id="ToxoDB:BESB_067970"/>
<dbReference type="GeneID" id="40311723"/>
<dbReference type="RefSeq" id="XP_029218773.1">
    <property type="nucleotide sequence ID" value="XM_029365190.1"/>
</dbReference>
<protein>
    <submittedName>
        <fullName evidence="1">S15 sporozoite-expressed protein</fullName>
    </submittedName>
</protein>
<dbReference type="EMBL" id="NWUJ01000006">
    <property type="protein sequence ID" value="PFH34764.1"/>
    <property type="molecule type" value="Genomic_DNA"/>
</dbReference>
<organism evidence="1 2">
    <name type="scientific">Besnoitia besnoiti</name>
    <name type="common">Apicomplexan protozoan</name>
    <dbReference type="NCBI Taxonomy" id="94643"/>
    <lineage>
        <taxon>Eukaryota</taxon>
        <taxon>Sar</taxon>
        <taxon>Alveolata</taxon>
        <taxon>Apicomplexa</taxon>
        <taxon>Conoidasida</taxon>
        <taxon>Coccidia</taxon>
        <taxon>Eucoccidiorida</taxon>
        <taxon>Eimeriorina</taxon>
        <taxon>Sarcocystidae</taxon>
        <taxon>Besnoitia</taxon>
    </lineage>
</organism>
<evidence type="ECO:0000313" key="1">
    <source>
        <dbReference type="EMBL" id="PFH34764.1"/>
    </source>
</evidence>
<comment type="caution">
    <text evidence="1">The sequence shown here is derived from an EMBL/GenBank/DDBJ whole genome shotgun (WGS) entry which is preliminary data.</text>
</comment>
<evidence type="ECO:0000313" key="2">
    <source>
        <dbReference type="Proteomes" id="UP000224006"/>
    </source>
</evidence>
<dbReference type="KEGG" id="bbes:BESB_067970"/>
<reference evidence="1 2" key="1">
    <citation type="submission" date="2017-09" db="EMBL/GenBank/DDBJ databases">
        <title>Genome sequencing of Besnoitia besnoiti strain Bb-Ger1.</title>
        <authorList>
            <person name="Schares G."/>
            <person name="Venepally P."/>
            <person name="Lorenzi H.A."/>
        </authorList>
    </citation>
    <scope>NUCLEOTIDE SEQUENCE [LARGE SCALE GENOMIC DNA]</scope>
    <source>
        <strain evidence="1 2">Bb-Ger1</strain>
    </source>
</reference>
<dbReference type="OrthoDB" id="345191at2759"/>